<dbReference type="InterPro" id="IPR050189">
    <property type="entry name" value="MFS_Efflux_Transporters"/>
</dbReference>
<dbReference type="Gene3D" id="1.20.1250.20">
    <property type="entry name" value="MFS general substrate transporter like domains"/>
    <property type="match status" value="1"/>
</dbReference>
<accession>A0ABY4SG20</accession>
<feature type="transmembrane region" description="Helical" evidence="6">
    <location>
        <begin position="253"/>
        <end position="275"/>
    </location>
</feature>
<evidence type="ECO:0000256" key="4">
    <source>
        <dbReference type="ARBA" id="ARBA00022989"/>
    </source>
</evidence>
<feature type="transmembrane region" description="Helical" evidence="6">
    <location>
        <begin position="359"/>
        <end position="381"/>
    </location>
</feature>
<evidence type="ECO:0000256" key="3">
    <source>
        <dbReference type="ARBA" id="ARBA00022692"/>
    </source>
</evidence>
<dbReference type="RefSeq" id="WP_250199340.1">
    <property type="nucleotide sequence ID" value="NZ_CP097636.1"/>
</dbReference>
<evidence type="ECO:0000256" key="2">
    <source>
        <dbReference type="ARBA" id="ARBA00022475"/>
    </source>
</evidence>
<dbReference type="SUPFAM" id="SSF103473">
    <property type="entry name" value="MFS general substrate transporter"/>
    <property type="match status" value="1"/>
</dbReference>
<dbReference type="EMBL" id="CP097636">
    <property type="protein sequence ID" value="URI11141.1"/>
    <property type="molecule type" value="Genomic_DNA"/>
</dbReference>
<feature type="transmembrane region" description="Helical" evidence="6">
    <location>
        <begin position="177"/>
        <end position="194"/>
    </location>
</feature>
<reference evidence="7" key="1">
    <citation type="submission" date="2022-05" db="EMBL/GenBank/DDBJ databases">
        <title>An RpoN-dependent PEP-CTERM gene is involved in floc formation of an Aquincola tertiaricarbonis strain.</title>
        <authorList>
            <person name="Qiu D."/>
            <person name="Xia M."/>
        </authorList>
    </citation>
    <scope>NUCLEOTIDE SEQUENCE</scope>
    <source>
        <strain evidence="7">RN12</strain>
    </source>
</reference>
<dbReference type="InterPro" id="IPR011701">
    <property type="entry name" value="MFS"/>
</dbReference>
<dbReference type="InterPro" id="IPR036259">
    <property type="entry name" value="MFS_trans_sf"/>
</dbReference>
<keyword evidence="8" id="KW-1185">Reference proteome</keyword>
<feature type="transmembrane region" description="Helical" evidence="6">
    <location>
        <begin position="148"/>
        <end position="171"/>
    </location>
</feature>
<evidence type="ECO:0000256" key="1">
    <source>
        <dbReference type="ARBA" id="ARBA00004651"/>
    </source>
</evidence>
<name>A0ABY4SG20_AQUTE</name>
<dbReference type="Pfam" id="PF07690">
    <property type="entry name" value="MFS_1"/>
    <property type="match status" value="1"/>
</dbReference>
<keyword evidence="4 6" id="KW-1133">Transmembrane helix</keyword>
<feature type="transmembrane region" description="Helical" evidence="6">
    <location>
        <begin position="214"/>
        <end position="233"/>
    </location>
</feature>
<sequence>MPDHSAGAPGSPSARLLLALILGQIGLHGAMAGVRLAAPLQLLGQGGSALSVGLLMALFAASAVLLAMQAGRMADAHGYHRPMKVAVVMTGLGALLPLLATWLPAGATQFVLLGLAAVLCGGGANFGLITIQRTAGRSAADGVQRMRVFSWLGLAPALSNVVGSVSAGALIDLAGFRGAYAFLFALPLCAAVLARQVPHEAPPQPATSAGRRSAWDLFRLPGIGPLLAVNWLLSACWDVHSFAVPILGHERGFSASTIGLILGVFPLAVTGVRVLIPVLAARLQPAVVLRGAMLATGSVFVLYPFIQSPWLMGACATLLGLTLGSVQPMIMSTLHALTPHDRHGEALALRSMTINASSTLMPLLFGATGAALGVAPVFWVMGTAVGAGSRLTRRLKS</sequence>
<feature type="transmembrane region" description="Helical" evidence="6">
    <location>
        <begin position="83"/>
        <end position="103"/>
    </location>
</feature>
<comment type="subcellular location">
    <subcellularLocation>
        <location evidence="1">Cell membrane</location>
        <topology evidence="1">Multi-pass membrane protein</topology>
    </subcellularLocation>
</comment>
<gene>
    <name evidence="7" type="ORF">MW290_19455</name>
</gene>
<dbReference type="PANTHER" id="PTHR43124">
    <property type="entry name" value="PURINE EFFLUX PUMP PBUE"/>
    <property type="match status" value="1"/>
</dbReference>
<evidence type="ECO:0000256" key="6">
    <source>
        <dbReference type="SAM" id="Phobius"/>
    </source>
</evidence>
<evidence type="ECO:0000256" key="5">
    <source>
        <dbReference type="ARBA" id="ARBA00023136"/>
    </source>
</evidence>
<dbReference type="Proteomes" id="UP001056201">
    <property type="component" value="Chromosome 2"/>
</dbReference>
<feature type="transmembrane region" description="Helical" evidence="6">
    <location>
        <begin position="109"/>
        <end position="128"/>
    </location>
</feature>
<protein>
    <submittedName>
        <fullName evidence="7">MFS transporter</fullName>
    </submittedName>
</protein>
<feature type="transmembrane region" description="Helical" evidence="6">
    <location>
        <begin position="47"/>
        <end position="71"/>
    </location>
</feature>
<keyword evidence="5 6" id="KW-0472">Membrane</keyword>
<feature type="transmembrane region" description="Helical" evidence="6">
    <location>
        <begin position="287"/>
        <end position="306"/>
    </location>
</feature>
<proteinExistence type="predicted"/>
<organism evidence="7 8">
    <name type="scientific">Aquincola tertiaricarbonis</name>
    <dbReference type="NCBI Taxonomy" id="391953"/>
    <lineage>
        <taxon>Bacteria</taxon>
        <taxon>Pseudomonadati</taxon>
        <taxon>Pseudomonadota</taxon>
        <taxon>Betaproteobacteria</taxon>
        <taxon>Burkholderiales</taxon>
        <taxon>Sphaerotilaceae</taxon>
        <taxon>Aquincola</taxon>
    </lineage>
</organism>
<keyword evidence="3 6" id="KW-0812">Transmembrane</keyword>
<keyword evidence="2" id="KW-1003">Cell membrane</keyword>
<dbReference type="PANTHER" id="PTHR43124:SF3">
    <property type="entry name" value="CHLORAMPHENICOL EFFLUX PUMP RV0191"/>
    <property type="match status" value="1"/>
</dbReference>
<evidence type="ECO:0000313" key="8">
    <source>
        <dbReference type="Proteomes" id="UP001056201"/>
    </source>
</evidence>
<evidence type="ECO:0000313" key="7">
    <source>
        <dbReference type="EMBL" id="URI11141.1"/>
    </source>
</evidence>